<protein>
    <recommendedName>
        <fullName evidence="4">Secreted protein</fullName>
    </recommendedName>
</protein>
<evidence type="ECO:0000256" key="1">
    <source>
        <dbReference type="SAM" id="SignalP"/>
    </source>
</evidence>
<evidence type="ECO:0000313" key="2">
    <source>
        <dbReference type="EMBL" id="UYW02365.1"/>
    </source>
</evidence>
<evidence type="ECO:0008006" key="4">
    <source>
        <dbReference type="Google" id="ProtNLM"/>
    </source>
</evidence>
<feature type="chain" id="PRO_5047312571" description="Secreted protein" evidence="1">
    <location>
        <begin position="20"/>
        <end position="221"/>
    </location>
</feature>
<dbReference type="EMBL" id="CP081495">
    <property type="protein sequence ID" value="UYW02365.1"/>
    <property type="molecule type" value="Genomic_DNA"/>
</dbReference>
<dbReference type="RefSeq" id="WP_264434914.1">
    <property type="nucleotide sequence ID" value="NZ_CP081495.1"/>
</dbReference>
<reference evidence="2" key="1">
    <citation type="submission" date="2021-08" db="EMBL/GenBank/DDBJ databases">
        <title>Flavobacterium sp. strain CC-SYL302.</title>
        <authorList>
            <person name="Lin S.-Y."/>
            <person name="Lee T.-H."/>
            <person name="Young C.-C."/>
        </authorList>
    </citation>
    <scope>NUCLEOTIDE SEQUENCE</scope>
    <source>
        <strain evidence="2">CC-SYL302</strain>
    </source>
</reference>
<organism evidence="2 3">
    <name type="scientific">Flavobacterium agricola</name>
    <dbReference type="NCBI Taxonomy" id="2870839"/>
    <lineage>
        <taxon>Bacteria</taxon>
        <taxon>Pseudomonadati</taxon>
        <taxon>Bacteroidota</taxon>
        <taxon>Flavobacteriia</taxon>
        <taxon>Flavobacteriales</taxon>
        <taxon>Flavobacteriaceae</taxon>
        <taxon>Flavobacterium</taxon>
    </lineage>
</organism>
<feature type="signal peptide" evidence="1">
    <location>
        <begin position="1"/>
        <end position="19"/>
    </location>
</feature>
<keyword evidence="1" id="KW-0732">Signal</keyword>
<sequence>MIKNLKPLLFTLCPFILHAQVGIGTITPQSALHIVSQTPGALTIQDGTQEQNKILTSDRNGKATWGANPALRPTILGTFPTSSKTITSGTSSGYKFLETSITLPKGKWIIHAGIHLQNTSRYNSIKNVNAFISTTTNSTAISGFEFIGHNSSLKSIQGKIDGKQVDSFIQGVFIINVIVDNLKINLLLNNVWDSALLSPTEGMWTFTTDKNENYLFALPIN</sequence>
<proteinExistence type="predicted"/>
<accession>A0ABY6M444</accession>
<keyword evidence="3" id="KW-1185">Reference proteome</keyword>
<name>A0ABY6M444_9FLAO</name>
<dbReference type="Proteomes" id="UP001163328">
    <property type="component" value="Chromosome"/>
</dbReference>
<gene>
    <name evidence="2" type="ORF">K5I29_05580</name>
</gene>
<evidence type="ECO:0000313" key="3">
    <source>
        <dbReference type="Proteomes" id="UP001163328"/>
    </source>
</evidence>